<organism evidence="2 3">
    <name type="scientific">Armillaria gallica</name>
    <name type="common">Bulbous honey fungus</name>
    <name type="synonym">Armillaria bulbosa</name>
    <dbReference type="NCBI Taxonomy" id="47427"/>
    <lineage>
        <taxon>Eukaryota</taxon>
        <taxon>Fungi</taxon>
        <taxon>Dikarya</taxon>
        <taxon>Basidiomycota</taxon>
        <taxon>Agaricomycotina</taxon>
        <taxon>Agaricomycetes</taxon>
        <taxon>Agaricomycetidae</taxon>
        <taxon>Agaricales</taxon>
        <taxon>Marasmiineae</taxon>
        <taxon>Physalacriaceae</taxon>
        <taxon>Armillaria</taxon>
    </lineage>
</organism>
<evidence type="ECO:0000313" key="3">
    <source>
        <dbReference type="Proteomes" id="UP000217790"/>
    </source>
</evidence>
<accession>A0A2H3DU23</accession>
<reference evidence="3" key="1">
    <citation type="journal article" date="2017" name="Nat. Ecol. Evol.">
        <title>Genome expansion and lineage-specific genetic innovations in the forest pathogenic fungi Armillaria.</title>
        <authorList>
            <person name="Sipos G."/>
            <person name="Prasanna A.N."/>
            <person name="Walter M.C."/>
            <person name="O'Connor E."/>
            <person name="Balint B."/>
            <person name="Krizsan K."/>
            <person name="Kiss B."/>
            <person name="Hess J."/>
            <person name="Varga T."/>
            <person name="Slot J."/>
            <person name="Riley R."/>
            <person name="Boka B."/>
            <person name="Rigling D."/>
            <person name="Barry K."/>
            <person name="Lee J."/>
            <person name="Mihaltcheva S."/>
            <person name="LaButti K."/>
            <person name="Lipzen A."/>
            <person name="Waldron R."/>
            <person name="Moloney N.M."/>
            <person name="Sperisen C."/>
            <person name="Kredics L."/>
            <person name="Vagvoelgyi C."/>
            <person name="Patrignani A."/>
            <person name="Fitzpatrick D."/>
            <person name="Nagy I."/>
            <person name="Doyle S."/>
            <person name="Anderson J.B."/>
            <person name="Grigoriev I.V."/>
            <person name="Gueldener U."/>
            <person name="Muensterkoetter M."/>
            <person name="Nagy L.G."/>
        </authorList>
    </citation>
    <scope>NUCLEOTIDE SEQUENCE [LARGE SCALE GENOMIC DNA]</scope>
    <source>
        <strain evidence="3">Ar21-2</strain>
    </source>
</reference>
<dbReference type="InterPro" id="IPR040976">
    <property type="entry name" value="Pkinase_fungal"/>
</dbReference>
<evidence type="ECO:0000313" key="2">
    <source>
        <dbReference type="EMBL" id="PBK92607.1"/>
    </source>
</evidence>
<dbReference type="EMBL" id="KZ293658">
    <property type="protein sequence ID" value="PBK92607.1"/>
    <property type="molecule type" value="Genomic_DNA"/>
</dbReference>
<dbReference type="InterPro" id="IPR011009">
    <property type="entry name" value="Kinase-like_dom_sf"/>
</dbReference>
<evidence type="ECO:0000259" key="1">
    <source>
        <dbReference type="Pfam" id="PF17667"/>
    </source>
</evidence>
<feature type="non-terminal residue" evidence="2">
    <location>
        <position position="105"/>
    </location>
</feature>
<dbReference type="PANTHER" id="PTHR38248">
    <property type="entry name" value="FUNK1 6"/>
    <property type="match status" value="1"/>
</dbReference>
<sequence>LFLAGYLHRDISIGNVLRRREPQNRINRFAFMNNVLDSCSGFLIDSDTAIKWRSCKYAQSAHRRFYGTRQFTSRRLLFMWEYSKEPVVHTIFDDLESFAWLGLWI</sequence>
<keyword evidence="3" id="KW-1185">Reference proteome</keyword>
<dbReference type="Proteomes" id="UP000217790">
    <property type="component" value="Unassembled WGS sequence"/>
</dbReference>
<dbReference type="Pfam" id="PF17667">
    <property type="entry name" value="Pkinase_fungal"/>
    <property type="match status" value="1"/>
</dbReference>
<dbReference type="OrthoDB" id="3271139at2759"/>
<dbReference type="SUPFAM" id="SSF56112">
    <property type="entry name" value="Protein kinase-like (PK-like)"/>
    <property type="match status" value="1"/>
</dbReference>
<feature type="non-terminal residue" evidence="2">
    <location>
        <position position="1"/>
    </location>
</feature>
<gene>
    <name evidence="2" type="ORF">ARMGADRAFT_870998</name>
</gene>
<name>A0A2H3DU23_ARMGA</name>
<dbReference type="PANTHER" id="PTHR38248:SF2">
    <property type="entry name" value="FUNK1 11"/>
    <property type="match status" value="1"/>
</dbReference>
<protein>
    <recommendedName>
        <fullName evidence="1">Fungal-type protein kinase domain-containing protein</fullName>
    </recommendedName>
</protein>
<feature type="domain" description="Fungal-type protein kinase" evidence="1">
    <location>
        <begin position="3"/>
        <end position="105"/>
    </location>
</feature>
<proteinExistence type="predicted"/>
<dbReference type="AlphaFoldDB" id="A0A2H3DU23"/>
<dbReference type="OMA" id="REPQNRI"/>
<dbReference type="InParanoid" id="A0A2H3DU23"/>